<evidence type="ECO:0000313" key="2">
    <source>
        <dbReference type="Proteomes" id="UP001244297"/>
    </source>
</evidence>
<dbReference type="EMBL" id="JAUFPT010000002">
    <property type="protein sequence ID" value="MDN3569244.1"/>
    <property type="molecule type" value="Genomic_DNA"/>
</dbReference>
<dbReference type="RefSeq" id="WP_238292298.1">
    <property type="nucleotide sequence ID" value="NZ_BPQS01000053.1"/>
</dbReference>
<name>A0ABT8AHF9_9HYPH</name>
<protein>
    <submittedName>
        <fullName evidence="1">Uncharacterized protein</fullName>
    </submittedName>
</protein>
<evidence type="ECO:0000313" key="1">
    <source>
        <dbReference type="EMBL" id="MDN3569244.1"/>
    </source>
</evidence>
<dbReference type="Proteomes" id="UP001244297">
    <property type="component" value="Unassembled WGS sequence"/>
</dbReference>
<keyword evidence="2" id="KW-1185">Reference proteome</keyword>
<reference evidence="2" key="1">
    <citation type="journal article" date="2019" name="Int. J. Syst. Evol. Microbiol.">
        <title>The Global Catalogue of Microorganisms (GCM) 10K type strain sequencing project: providing services to taxonomists for standard genome sequencing and annotation.</title>
        <authorList>
            <consortium name="The Broad Institute Genomics Platform"/>
            <consortium name="The Broad Institute Genome Sequencing Center for Infectious Disease"/>
            <person name="Wu L."/>
            <person name="Ma J."/>
        </authorList>
    </citation>
    <scope>NUCLEOTIDE SEQUENCE [LARGE SCALE GENOMIC DNA]</scope>
    <source>
        <strain evidence="2">CECT 7806</strain>
    </source>
</reference>
<accession>A0ABT8AHF9</accession>
<proteinExistence type="predicted"/>
<organism evidence="1 2">
    <name type="scientific">Methylobacterium longum</name>
    <dbReference type="NCBI Taxonomy" id="767694"/>
    <lineage>
        <taxon>Bacteria</taxon>
        <taxon>Pseudomonadati</taxon>
        <taxon>Pseudomonadota</taxon>
        <taxon>Alphaproteobacteria</taxon>
        <taxon>Hyphomicrobiales</taxon>
        <taxon>Methylobacteriaceae</taxon>
        <taxon>Methylobacterium</taxon>
    </lineage>
</organism>
<comment type="caution">
    <text evidence="1">The sequence shown here is derived from an EMBL/GenBank/DDBJ whole genome shotgun (WGS) entry which is preliminary data.</text>
</comment>
<sequence>MSLPEANRLIYASPNGDCWHLLFDPTTGHSFVRHTGNVASGGHVTDFSLSTFLASGRNSPEHQELWRLIGTLVGESGPRQQVSDVA</sequence>
<gene>
    <name evidence="1" type="ORF">QWZ18_01235</name>
</gene>